<organism evidence="6 7">
    <name type="scientific">Neorhodopirellula pilleata</name>
    <dbReference type="NCBI Taxonomy" id="2714738"/>
    <lineage>
        <taxon>Bacteria</taxon>
        <taxon>Pseudomonadati</taxon>
        <taxon>Planctomycetota</taxon>
        <taxon>Planctomycetia</taxon>
        <taxon>Pirellulales</taxon>
        <taxon>Pirellulaceae</taxon>
        <taxon>Neorhodopirellula</taxon>
    </lineage>
</organism>
<evidence type="ECO:0000256" key="3">
    <source>
        <dbReference type="ARBA" id="ARBA00029906"/>
    </source>
</evidence>
<dbReference type="PRINTS" id="PR00727">
    <property type="entry name" value="LEADERPTASE"/>
</dbReference>
<reference evidence="6 7" key="1">
    <citation type="submission" date="2019-02" db="EMBL/GenBank/DDBJ databases">
        <title>Deep-cultivation of Planctomycetes and their phenomic and genomic characterization uncovers novel biology.</title>
        <authorList>
            <person name="Wiegand S."/>
            <person name="Jogler M."/>
            <person name="Boedeker C."/>
            <person name="Pinto D."/>
            <person name="Vollmers J."/>
            <person name="Rivas-Marin E."/>
            <person name="Kohn T."/>
            <person name="Peeters S.H."/>
            <person name="Heuer A."/>
            <person name="Rast P."/>
            <person name="Oberbeckmann S."/>
            <person name="Bunk B."/>
            <person name="Jeske O."/>
            <person name="Meyerdierks A."/>
            <person name="Storesund J.E."/>
            <person name="Kallscheuer N."/>
            <person name="Luecker S."/>
            <person name="Lage O.M."/>
            <person name="Pohl T."/>
            <person name="Merkel B.J."/>
            <person name="Hornburger P."/>
            <person name="Mueller R.-W."/>
            <person name="Bruemmer F."/>
            <person name="Labrenz M."/>
            <person name="Spormann A.M."/>
            <person name="Op Den Camp H."/>
            <person name="Overmann J."/>
            <person name="Amann R."/>
            <person name="Jetten M.S.M."/>
            <person name="Mascher T."/>
            <person name="Medema M.H."/>
            <person name="Devos D.P."/>
            <person name="Kaster A.-K."/>
            <person name="Ovreas L."/>
            <person name="Rohde M."/>
            <person name="Galperin M.Y."/>
            <person name="Jogler C."/>
        </authorList>
    </citation>
    <scope>NUCLEOTIDE SEQUENCE [LARGE SCALE GENOMIC DNA]</scope>
    <source>
        <strain evidence="6 7">Pla100</strain>
    </source>
</reference>
<gene>
    <name evidence="6" type="ORF">Pla100_44000</name>
</gene>
<dbReference type="GO" id="GO:0006465">
    <property type="term" value="P:signal peptide processing"/>
    <property type="evidence" value="ECO:0007669"/>
    <property type="project" value="InterPro"/>
</dbReference>
<keyword evidence="2" id="KW-0378">Hydrolase</keyword>
<dbReference type="AlphaFoldDB" id="A0A5C6A3U2"/>
<feature type="active site" evidence="4">
    <location>
        <position position="152"/>
    </location>
</feature>
<dbReference type="GO" id="GO:0004252">
    <property type="term" value="F:serine-type endopeptidase activity"/>
    <property type="evidence" value="ECO:0007669"/>
    <property type="project" value="InterPro"/>
</dbReference>
<keyword evidence="7" id="KW-1185">Reference proteome</keyword>
<dbReference type="Gene3D" id="2.10.109.10">
    <property type="entry name" value="Umud Fragment, subunit A"/>
    <property type="match status" value="1"/>
</dbReference>
<evidence type="ECO:0000256" key="4">
    <source>
        <dbReference type="PIRSR" id="PIRSR600223-1"/>
    </source>
</evidence>
<evidence type="ECO:0000256" key="1">
    <source>
        <dbReference type="ARBA" id="ARBA00019232"/>
    </source>
</evidence>
<dbReference type="RefSeq" id="WP_146579887.1">
    <property type="nucleotide sequence ID" value="NZ_SJPM01000010.1"/>
</dbReference>
<dbReference type="GO" id="GO:0016020">
    <property type="term" value="C:membrane"/>
    <property type="evidence" value="ECO:0007669"/>
    <property type="project" value="InterPro"/>
</dbReference>
<dbReference type="SUPFAM" id="SSF51306">
    <property type="entry name" value="LexA/Signal peptidase"/>
    <property type="match status" value="2"/>
</dbReference>
<dbReference type="InterPro" id="IPR019758">
    <property type="entry name" value="Pept_S26A_signal_pept_1_CS"/>
</dbReference>
<dbReference type="CDD" id="cd06530">
    <property type="entry name" value="S26_SPase_I"/>
    <property type="match status" value="1"/>
</dbReference>
<dbReference type="InterPro" id="IPR000223">
    <property type="entry name" value="Pept_S26A_signal_pept_1"/>
</dbReference>
<dbReference type="Proteomes" id="UP000316213">
    <property type="component" value="Unassembled WGS sequence"/>
</dbReference>
<proteinExistence type="predicted"/>
<name>A0A5C6A3U2_9BACT</name>
<evidence type="ECO:0000313" key="7">
    <source>
        <dbReference type="Proteomes" id="UP000316213"/>
    </source>
</evidence>
<evidence type="ECO:0000259" key="5">
    <source>
        <dbReference type="Pfam" id="PF10502"/>
    </source>
</evidence>
<feature type="active site" evidence="4">
    <location>
        <position position="49"/>
    </location>
</feature>
<dbReference type="Pfam" id="PF10502">
    <property type="entry name" value="Peptidase_S26"/>
    <property type="match status" value="1"/>
</dbReference>
<protein>
    <recommendedName>
        <fullName evidence="1">Signal peptidase I</fullName>
    </recommendedName>
    <alternativeName>
        <fullName evidence="3">Leader peptidase I</fullName>
    </alternativeName>
</protein>
<evidence type="ECO:0000313" key="6">
    <source>
        <dbReference type="EMBL" id="TWT93083.1"/>
    </source>
</evidence>
<dbReference type="InterPro" id="IPR036286">
    <property type="entry name" value="LexA/Signal_pep-like_sf"/>
</dbReference>
<dbReference type="OrthoDB" id="9802919at2"/>
<feature type="domain" description="Peptidase S26" evidence="5">
    <location>
        <begin position="363"/>
        <end position="409"/>
    </location>
</feature>
<dbReference type="PROSITE" id="PS00761">
    <property type="entry name" value="SPASE_I_3"/>
    <property type="match status" value="1"/>
</dbReference>
<dbReference type="InterPro" id="IPR019533">
    <property type="entry name" value="Peptidase_S26"/>
</dbReference>
<sequence>MRRNHHGQTITRRRWVSWMTFASTAYLVGCRSRNVSQSERMFYRVAGTSMNPTLWDASVVVRCPACHIRTRVDAEVVRQTASEKKHFCWNCGRHDDSAPEIVERLPPDRLEVTQTDRAAIVPGDVVVLESSPSVRFDHSDAAANGKRIAEVKRVLAVGGQRVSVDPLGQLLVDGCLPQWAKIQTTDESGKFSQVGLGPNRIAVSDTSWDVFATDSLPMDGRWHIDEEGYWTYTHRSVYRGGRPAKIMDDYPCNWHLERTLHPVNQILVTIDWQSKSSIRRRVHFRCQGWRIGSSEAAVQTIMMEPDEPSIRVVFNRIEHVEMPAVIAFRVEPADSVDRTAKDEGSPSVIPTRLRIDRPIVYRTDDRLPAWTNVTLKDNQIYVVGDNVPVSIDSRHRGPIPRSAVLGTVSVLR</sequence>
<dbReference type="EMBL" id="SJPM01000010">
    <property type="protein sequence ID" value="TWT93083.1"/>
    <property type="molecule type" value="Genomic_DNA"/>
</dbReference>
<accession>A0A5C6A3U2</accession>
<evidence type="ECO:0000256" key="2">
    <source>
        <dbReference type="ARBA" id="ARBA00022801"/>
    </source>
</evidence>
<comment type="caution">
    <text evidence="6">The sequence shown here is derived from an EMBL/GenBank/DDBJ whole genome shotgun (WGS) entry which is preliminary data.</text>
</comment>